<dbReference type="RefSeq" id="XP_016242096.1">
    <property type="nucleotide sequence ID" value="XM_016400254.1"/>
</dbReference>
<dbReference type="InterPro" id="IPR024080">
    <property type="entry name" value="Neurolysin/TOP_N"/>
</dbReference>
<dbReference type="SUPFAM" id="SSF55486">
    <property type="entry name" value="Metalloproteases ('zincins'), catalytic domain"/>
    <property type="match status" value="1"/>
</dbReference>
<dbReference type="EMBL" id="KN847114">
    <property type="protein sequence ID" value="KIW21880.1"/>
    <property type="molecule type" value="Genomic_DNA"/>
</dbReference>
<dbReference type="MEROPS" id="M03.009"/>
<organism evidence="1 2">
    <name type="scientific">Cladophialophora immunda</name>
    <dbReference type="NCBI Taxonomy" id="569365"/>
    <lineage>
        <taxon>Eukaryota</taxon>
        <taxon>Fungi</taxon>
        <taxon>Dikarya</taxon>
        <taxon>Ascomycota</taxon>
        <taxon>Pezizomycotina</taxon>
        <taxon>Eurotiomycetes</taxon>
        <taxon>Chaetothyriomycetidae</taxon>
        <taxon>Chaetothyriales</taxon>
        <taxon>Herpotrichiellaceae</taxon>
        <taxon>Cladophialophora</taxon>
    </lineage>
</organism>
<dbReference type="GO" id="GO:0006518">
    <property type="term" value="P:peptide metabolic process"/>
    <property type="evidence" value="ECO:0007669"/>
    <property type="project" value="TreeGrafter"/>
</dbReference>
<dbReference type="PANTHER" id="PTHR11804">
    <property type="entry name" value="PROTEASE M3 THIMET OLIGOPEPTIDASE-RELATED"/>
    <property type="match status" value="1"/>
</dbReference>
<dbReference type="GO" id="GO:0006508">
    <property type="term" value="P:proteolysis"/>
    <property type="evidence" value="ECO:0007669"/>
    <property type="project" value="InterPro"/>
</dbReference>
<dbReference type="OrthoDB" id="534666at2759"/>
<dbReference type="PANTHER" id="PTHR11804:SF84">
    <property type="entry name" value="SACCHAROLYSIN"/>
    <property type="match status" value="1"/>
</dbReference>
<dbReference type="Gene3D" id="1.20.1050.40">
    <property type="entry name" value="Endopeptidase. Chain P, domain 1"/>
    <property type="match status" value="1"/>
</dbReference>
<dbReference type="InterPro" id="IPR024077">
    <property type="entry name" value="Neurolysin/TOP_dom2"/>
</dbReference>
<dbReference type="AlphaFoldDB" id="A0A0D2BTX9"/>
<dbReference type="VEuPathDB" id="FungiDB:PV07_12704"/>
<evidence type="ECO:0000313" key="1">
    <source>
        <dbReference type="EMBL" id="KIW21880.1"/>
    </source>
</evidence>
<gene>
    <name evidence="1" type="ORF">PV07_12704</name>
</gene>
<dbReference type="GO" id="GO:0004222">
    <property type="term" value="F:metalloendopeptidase activity"/>
    <property type="evidence" value="ECO:0007669"/>
    <property type="project" value="InterPro"/>
</dbReference>
<dbReference type="Gene3D" id="1.10.1370.10">
    <property type="entry name" value="Neurolysin, domain 3"/>
    <property type="match status" value="1"/>
</dbReference>
<dbReference type="GeneID" id="27351898"/>
<reference evidence="1 2" key="1">
    <citation type="submission" date="2015-01" db="EMBL/GenBank/DDBJ databases">
        <title>The Genome Sequence of Cladophialophora immunda CBS83496.</title>
        <authorList>
            <consortium name="The Broad Institute Genomics Platform"/>
            <person name="Cuomo C."/>
            <person name="de Hoog S."/>
            <person name="Gorbushina A."/>
            <person name="Stielow B."/>
            <person name="Teixiera M."/>
            <person name="Abouelleil A."/>
            <person name="Chapman S.B."/>
            <person name="Priest M."/>
            <person name="Young S.K."/>
            <person name="Wortman J."/>
            <person name="Nusbaum C."/>
            <person name="Birren B."/>
        </authorList>
    </citation>
    <scope>NUCLEOTIDE SEQUENCE [LARGE SCALE GENOMIC DNA]</scope>
    <source>
        <strain evidence="1 2">CBS 83496</strain>
    </source>
</reference>
<evidence type="ECO:0000313" key="2">
    <source>
        <dbReference type="Proteomes" id="UP000054466"/>
    </source>
</evidence>
<dbReference type="Proteomes" id="UP000054466">
    <property type="component" value="Unassembled WGS sequence"/>
</dbReference>
<accession>A0A0D2BTX9</accession>
<name>A0A0D2BTX9_9EURO</name>
<dbReference type="GO" id="GO:0005758">
    <property type="term" value="C:mitochondrial intermembrane space"/>
    <property type="evidence" value="ECO:0007669"/>
    <property type="project" value="TreeGrafter"/>
</dbReference>
<dbReference type="InterPro" id="IPR045090">
    <property type="entry name" value="Pept_M3A_M3B"/>
</dbReference>
<protein>
    <submittedName>
        <fullName evidence="1">Uncharacterized protein</fullName>
    </submittedName>
</protein>
<dbReference type="HOGENOM" id="CLU_2108764_0_0_1"/>
<sequence>MGPSPPDKVLRDASTEAEKLMDDFSIEAAMREDVFKKGGELDPESQRLLEKKHRVFVRNGLNVPAGPERDRFKEIEKRLGQLVIAFSKNLEEENGGLWFTLAELNGVSLEMSCLC</sequence>
<keyword evidence="2" id="KW-1185">Reference proteome</keyword>
<proteinExistence type="predicted"/>